<comment type="caution">
    <text evidence="3">The sequence shown here is derived from an EMBL/GenBank/DDBJ whole genome shotgun (WGS) entry which is preliminary data.</text>
</comment>
<dbReference type="PROSITE" id="PS51375">
    <property type="entry name" value="PPR"/>
    <property type="match status" value="1"/>
</dbReference>
<evidence type="ECO:0000256" key="2">
    <source>
        <dbReference type="PROSITE-ProRule" id="PRU00708"/>
    </source>
</evidence>
<gene>
    <name evidence="3" type="ORF">ZOSMA_171G00260</name>
</gene>
<dbReference type="Pfam" id="PF13041">
    <property type="entry name" value="PPR_2"/>
    <property type="match status" value="1"/>
</dbReference>
<evidence type="ECO:0000256" key="1">
    <source>
        <dbReference type="ARBA" id="ARBA00022737"/>
    </source>
</evidence>
<proteinExistence type="predicted"/>
<evidence type="ECO:0000313" key="4">
    <source>
        <dbReference type="Proteomes" id="UP000036987"/>
    </source>
</evidence>
<dbReference type="STRING" id="29655.A0A0K9PSL5"/>
<protein>
    <recommendedName>
        <fullName evidence="5">Pentatricopeptide repeat-containing protein</fullName>
    </recommendedName>
</protein>
<dbReference type="Proteomes" id="UP000036987">
    <property type="component" value="Unassembled WGS sequence"/>
</dbReference>
<accession>A0A0K9PSL5</accession>
<dbReference type="Pfam" id="PF01535">
    <property type="entry name" value="PPR"/>
    <property type="match status" value="3"/>
</dbReference>
<name>A0A0K9PSL5_ZOSMR</name>
<dbReference type="InterPro" id="IPR011990">
    <property type="entry name" value="TPR-like_helical_dom_sf"/>
</dbReference>
<dbReference type="NCBIfam" id="TIGR00756">
    <property type="entry name" value="PPR"/>
    <property type="match status" value="3"/>
</dbReference>
<dbReference type="PANTHER" id="PTHR47932:SF50">
    <property type="entry name" value="OS01G0908800 PROTEIN"/>
    <property type="match status" value="1"/>
</dbReference>
<evidence type="ECO:0008006" key="5">
    <source>
        <dbReference type="Google" id="ProtNLM"/>
    </source>
</evidence>
<keyword evidence="4" id="KW-1185">Reference proteome</keyword>
<dbReference type="InterPro" id="IPR002885">
    <property type="entry name" value="PPR_rpt"/>
</dbReference>
<keyword evidence="1" id="KW-0677">Repeat</keyword>
<dbReference type="OrthoDB" id="185373at2759"/>
<organism evidence="3 4">
    <name type="scientific">Zostera marina</name>
    <name type="common">Eelgrass</name>
    <dbReference type="NCBI Taxonomy" id="29655"/>
    <lineage>
        <taxon>Eukaryota</taxon>
        <taxon>Viridiplantae</taxon>
        <taxon>Streptophyta</taxon>
        <taxon>Embryophyta</taxon>
        <taxon>Tracheophyta</taxon>
        <taxon>Spermatophyta</taxon>
        <taxon>Magnoliopsida</taxon>
        <taxon>Liliopsida</taxon>
        <taxon>Zosteraceae</taxon>
        <taxon>Zostera</taxon>
    </lineage>
</organism>
<sequence length="239" mass="27448">MVKTLTVTDRFDGLRFVLGIMQAYPCPCSDGIFACQRLESIYRFALNAFCRTGRVTEVEFFFDAMKSSIDGKPNVVMNGFCKGRKHVKVVEWYDRMSKKDRVKPDIFSFNIMISSYVRNSVFETALEVFKEMKLKNCNPNVASFKSLNTGFFKLRRFDEISCTTLMEGLKRRKMIDKACFLMEGMVMQGMILDCVTFNLGFWSVGFHGKVGEDRKTVLSIKCWIKDLSLTSLLTTCKIS</sequence>
<dbReference type="Gene3D" id="1.25.40.10">
    <property type="entry name" value="Tetratricopeptide repeat domain"/>
    <property type="match status" value="1"/>
</dbReference>
<dbReference type="AlphaFoldDB" id="A0A0K9PSL5"/>
<dbReference type="GO" id="GO:0003729">
    <property type="term" value="F:mRNA binding"/>
    <property type="evidence" value="ECO:0000318"/>
    <property type="project" value="GO_Central"/>
</dbReference>
<feature type="repeat" description="PPR" evidence="2">
    <location>
        <begin position="105"/>
        <end position="139"/>
    </location>
</feature>
<evidence type="ECO:0000313" key="3">
    <source>
        <dbReference type="EMBL" id="KMZ71949.1"/>
    </source>
</evidence>
<reference evidence="4" key="1">
    <citation type="journal article" date="2016" name="Nature">
        <title>The genome of the seagrass Zostera marina reveals angiosperm adaptation to the sea.</title>
        <authorList>
            <person name="Olsen J.L."/>
            <person name="Rouze P."/>
            <person name="Verhelst B."/>
            <person name="Lin Y.-C."/>
            <person name="Bayer T."/>
            <person name="Collen J."/>
            <person name="Dattolo E."/>
            <person name="De Paoli E."/>
            <person name="Dittami S."/>
            <person name="Maumus F."/>
            <person name="Michel G."/>
            <person name="Kersting A."/>
            <person name="Lauritano C."/>
            <person name="Lohaus R."/>
            <person name="Toepel M."/>
            <person name="Tonon T."/>
            <person name="Vanneste K."/>
            <person name="Amirebrahimi M."/>
            <person name="Brakel J."/>
            <person name="Bostroem C."/>
            <person name="Chovatia M."/>
            <person name="Grimwood J."/>
            <person name="Jenkins J.W."/>
            <person name="Jueterbock A."/>
            <person name="Mraz A."/>
            <person name="Stam W.T."/>
            <person name="Tice H."/>
            <person name="Bornberg-Bauer E."/>
            <person name="Green P.J."/>
            <person name="Pearson G.A."/>
            <person name="Procaccini G."/>
            <person name="Duarte C.M."/>
            <person name="Schmutz J."/>
            <person name="Reusch T.B.H."/>
            <person name="Van de Peer Y."/>
        </authorList>
    </citation>
    <scope>NUCLEOTIDE SEQUENCE [LARGE SCALE GENOMIC DNA]</scope>
    <source>
        <strain evidence="4">cv. Finnish</strain>
    </source>
</reference>
<dbReference type="EMBL" id="LFYR01000647">
    <property type="protein sequence ID" value="KMZ71949.1"/>
    <property type="molecule type" value="Genomic_DNA"/>
</dbReference>
<dbReference type="PANTHER" id="PTHR47932">
    <property type="entry name" value="ATPASE EXPRESSION PROTEIN 3"/>
    <property type="match status" value="1"/>
</dbReference>